<name>A0A034VDS1_BACDO</name>
<sequence>MAIRLLRVGALRHLWYTSNKVSQEFRHNECLKLKYSIYSLFEESKCVRKLHIKTYDKDAGLEEQRQANKEQQTLPAIELILEPFRNENTSKEDNLNRHIDHFVEKLNDADIFGNNQTTEIKEDAGDVMEDEYTNNPKSRTLRTIDYARLIKSHLAEKRLKDAIAVLEVHVKARSRQT</sequence>
<reference evidence="1" key="1">
    <citation type="journal article" date="2014" name="BMC Genomics">
        <title>Characterizing the developmental transcriptome of the oriental fruit fly, Bactrocera dorsalis (Diptera: Tephritidae) through comparative genomic analysis with Drosophila melanogaster utilizing modENCODE datasets.</title>
        <authorList>
            <person name="Geib S.M."/>
            <person name="Calla B."/>
            <person name="Hall B."/>
            <person name="Hou S."/>
            <person name="Manoukis N.C."/>
        </authorList>
    </citation>
    <scope>NUCLEOTIDE SEQUENCE</scope>
    <source>
        <strain evidence="1">Punador</strain>
    </source>
</reference>
<dbReference type="OrthoDB" id="185373at2759"/>
<evidence type="ECO:0000313" key="1">
    <source>
        <dbReference type="EMBL" id="JAC40649.1"/>
    </source>
</evidence>
<organism evidence="1">
    <name type="scientific">Bactrocera dorsalis</name>
    <name type="common">Oriental fruit fly</name>
    <name type="synonym">Dacus dorsalis</name>
    <dbReference type="NCBI Taxonomy" id="27457"/>
    <lineage>
        <taxon>Eukaryota</taxon>
        <taxon>Metazoa</taxon>
        <taxon>Ecdysozoa</taxon>
        <taxon>Arthropoda</taxon>
        <taxon>Hexapoda</taxon>
        <taxon>Insecta</taxon>
        <taxon>Pterygota</taxon>
        <taxon>Neoptera</taxon>
        <taxon>Endopterygota</taxon>
        <taxon>Diptera</taxon>
        <taxon>Brachycera</taxon>
        <taxon>Muscomorpha</taxon>
        <taxon>Tephritoidea</taxon>
        <taxon>Tephritidae</taxon>
        <taxon>Bactrocera</taxon>
        <taxon>Bactrocera</taxon>
    </lineage>
</organism>
<accession>A0A034VDS1</accession>
<dbReference type="EMBL" id="GAKP01018303">
    <property type="protein sequence ID" value="JAC40649.1"/>
    <property type="molecule type" value="Transcribed_RNA"/>
</dbReference>
<dbReference type="AlphaFoldDB" id="A0A034VDS1"/>
<proteinExistence type="predicted"/>
<protein>
    <submittedName>
        <fullName evidence="1">Uncharacterized protein</fullName>
    </submittedName>
</protein>